<accession>A0A7X7LU21</accession>
<sequence>MRKSNRRPAAGHPFAALREWKAGARSATGAPPSKAAGTKAADPKSAEQEAGVDVAEHELFLKAVGAVRPIDDGDRALIERPRPAPLPRSRADEAQDERTPARTPVDPLRAAYADVTPLRDSGRIELLPASRNRPARGDGPLLHGGDFAEAVDVAWATLPPEVDRADPGALFRHMTRGAKPIDDRNRVALEVPPPLPVPLKHEADERAALDESLSAPFTLEDRLETGDETAFLRPGLPRRILTDLRRGRWTLQGQLDLHGLNRDEARTALTQYLSASLQRGDRFIRVIHGKGNGSPGRFSVLKELSRGWLAQREEILAFCQAGPHDGGAGALLVLMRAQKPMARP</sequence>
<dbReference type="AlphaFoldDB" id="A0A7X7LU21"/>
<feature type="domain" description="Smr" evidence="2">
    <location>
        <begin position="255"/>
        <end position="336"/>
    </location>
</feature>
<comment type="caution">
    <text evidence="3">The sequence shown here is derived from an EMBL/GenBank/DDBJ whole genome shotgun (WGS) entry which is preliminary data.</text>
</comment>
<dbReference type="PANTHER" id="PTHR35562">
    <property type="entry name" value="DNA ENDONUCLEASE SMRA-RELATED"/>
    <property type="match status" value="1"/>
</dbReference>
<feature type="region of interest" description="Disordered" evidence="1">
    <location>
        <begin position="1"/>
        <end position="51"/>
    </location>
</feature>
<evidence type="ECO:0000313" key="4">
    <source>
        <dbReference type="Proteomes" id="UP000536534"/>
    </source>
</evidence>
<reference evidence="3 4" key="1">
    <citation type="journal article" date="2020" name="Biotechnol. Biofuels">
        <title>New insights from the biogas microbiome by comprehensive genome-resolved metagenomics of nearly 1600 species originating from multiple anaerobic digesters.</title>
        <authorList>
            <person name="Campanaro S."/>
            <person name="Treu L."/>
            <person name="Rodriguez-R L.M."/>
            <person name="Kovalovszki A."/>
            <person name="Ziels R.M."/>
            <person name="Maus I."/>
            <person name="Zhu X."/>
            <person name="Kougias P.G."/>
            <person name="Basile A."/>
            <person name="Luo G."/>
            <person name="Schluter A."/>
            <person name="Konstantinidis K.T."/>
            <person name="Angelidaki I."/>
        </authorList>
    </citation>
    <scope>NUCLEOTIDE SEQUENCE [LARGE SCALE GENOMIC DNA]</scope>
    <source>
        <strain evidence="3">AS06rmzACSIP_256</strain>
    </source>
</reference>
<dbReference type="SUPFAM" id="SSF160443">
    <property type="entry name" value="SMR domain-like"/>
    <property type="match status" value="1"/>
</dbReference>
<feature type="compositionally biased region" description="Basic and acidic residues" evidence="1">
    <location>
        <begin position="89"/>
        <end position="100"/>
    </location>
</feature>
<evidence type="ECO:0000256" key="1">
    <source>
        <dbReference type="SAM" id="MobiDB-lite"/>
    </source>
</evidence>
<dbReference type="PROSITE" id="PS50828">
    <property type="entry name" value="SMR"/>
    <property type="match status" value="1"/>
</dbReference>
<dbReference type="Proteomes" id="UP000536534">
    <property type="component" value="Unassembled WGS sequence"/>
</dbReference>
<evidence type="ECO:0000313" key="3">
    <source>
        <dbReference type="EMBL" id="NLF53244.1"/>
    </source>
</evidence>
<gene>
    <name evidence="3" type="ORF">GX576_02325</name>
</gene>
<dbReference type="Gene3D" id="3.30.1370.110">
    <property type="match status" value="1"/>
</dbReference>
<proteinExistence type="predicted"/>
<dbReference type="SMART" id="SM00463">
    <property type="entry name" value="SMR"/>
    <property type="match status" value="1"/>
</dbReference>
<organism evidence="3 4">
    <name type="scientific">Thauera phenolivorans</name>
    <dbReference type="NCBI Taxonomy" id="1792543"/>
    <lineage>
        <taxon>Bacteria</taxon>
        <taxon>Pseudomonadati</taxon>
        <taxon>Pseudomonadota</taxon>
        <taxon>Betaproteobacteria</taxon>
        <taxon>Rhodocyclales</taxon>
        <taxon>Zoogloeaceae</taxon>
        <taxon>Thauera</taxon>
    </lineage>
</organism>
<dbReference type="PANTHER" id="PTHR35562:SF2">
    <property type="entry name" value="DNA ENDONUCLEASE SMRA-RELATED"/>
    <property type="match status" value="1"/>
</dbReference>
<evidence type="ECO:0000259" key="2">
    <source>
        <dbReference type="PROSITE" id="PS50828"/>
    </source>
</evidence>
<protein>
    <submittedName>
        <fullName evidence="3">DNA mismatch repair protein MutS</fullName>
    </submittedName>
</protein>
<dbReference type="InterPro" id="IPR036063">
    <property type="entry name" value="Smr_dom_sf"/>
</dbReference>
<dbReference type="InterPro" id="IPR002625">
    <property type="entry name" value="Smr_dom"/>
</dbReference>
<dbReference type="EMBL" id="JAAYYV010000062">
    <property type="protein sequence ID" value="NLF53244.1"/>
    <property type="molecule type" value="Genomic_DNA"/>
</dbReference>
<dbReference type="Pfam" id="PF01713">
    <property type="entry name" value="Smr"/>
    <property type="match status" value="1"/>
</dbReference>
<feature type="region of interest" description="Disordered" evidence="1">
    <location>
        <begin position="74"/>
        <end position="103"/>
    </location>
</feature>
<name>A0A7X7LU21_9RHOO</name>